<feature type="domain" description="Leucine-binding protein" evidence="5">
    <location>
        <begin position="53"/>
        <end position="381"/>
    </location>
</feature>
<dbReference type="InterPro" id="IPR051010">
    <property type="entry name" value="BCAA_transport"/>
</dbReference>
<evidence type="ECO:0000256" key="2">
    <source>
        <dbReference type="ARBA" id="ARBA00022729"/>
    </source>
</evidence>
<feature type="chain" id="PRO_5026686872" evidence="4">
    <location>
        <begin position="31"/>
        <end position="398"/>
    </location>
</feature>
<dbReference type="Pfam" id="PF13458">
    <property type="entry name" value="Peripla_BP_6"/>
    <property type="match status" value="1"/>
</dbReference>
<dbReference type="PANTHER" id="PTHR30483:SF6">
    <property type="entry name" value="PERIPLASMIC BINDING PROTEIN OF ABC TRANSPORTER FOR NATURAL AMINO ACIDS"/>
    <property type="match status" value="1"/>
</dbReference>
<dbReference type="AlphaFoldDB" id="A0A6L6IWX4"/>
<dbReference type="GO" id="GO:0006865">
    <property type="term" value="P:amino acid transport"/>
    <property type="evidence" value="ECO:0007669"/>
    <property type="project" value="UniProtKB-KW"/>
</dbReference>
<evidence type="ECO:0000259" key="5">
    <source>
        <dbReference type="Pfam" id="PF13458"/>
    </source>
</evidence>
<dbReference type="CDD" id="cd06339">
    <property type="entry name" value="PBP1_YraM_LppC_lipoprotein-like"/>
    <property type="match status" value="1"/>
</dbReference>
<dbReference type="PROSITE" id="PS51257">
    <property type="entry name" value="PROKAR_LIPOPROTEIN"/>
    <property type="match status" value="1"/>
</dbReference>
<organism evidence="6 7">
    <name type="scientific">Paracoccus shanxieyensis</name>
    <dbReference type="NCBI Taxonomy" id="2675752"/>
    <lineage>
        <taxon>Bacteria</taxon>
        <taxon>Pseudomonadati</taxon>
        <taxon>Pseudomonadota</taxon>
        <taxon>Alphaproteobacteria</taxon>
        <taxon>Rhodobacterales</taxon>
        <taxon>Paracoccaceae</taxon>
        <taxon>Paracoccus</taxon>
    </lineage>
</organism>
<feature type="signal peptide" evidence="4">
    <location>
        <begin position="1"/>
        <end position="30"/>
    </location>
</feature>
<accession>A0A6L6IWX4</accession>
<evidence type="ECO:0000256" key="1">
    <source>
        <dbReference type="ARBA" id="ARBA00010062"/>
    </source>
</evidence>
<name>A0A6L6IWX4_9RHOB</name>
<comment type="caution">
    <text evidence="6">The sequence shown here is derived from an EMBL/GenBank/DDBJ whole genome shotgun (WGS) entry which is preliminary data.</text>
</comment>
<dbReference type="SUPFAM" id="SSF53822">
    <property type="entry name" value="Periplasmic binding protein-like I"/>
    <property type="match status" value="1"/>
</dbReference>
<evidence type="ECO:0000313" key="6">
    <source>
        <dbReference type="EMBL" id="MTH63782.1"/>
    </source>
</evidence>
<dbReference type="PANTHER" id="PTHR30483">
    <property type="entry name" value="LEUCINE-SPECIFIC-BINDING PROTEIN"/>
    <property type="match status" value="1"/>
</dbReference>
<sequence>MTAKTTIRGSFSLRRPFARIAAIASALVLAACEPIQTGASSGSTGQSIDPSQPVQVALLVPGGAPDLDWLARSLTNSARMAAADAQGATIDVRVYNAGSDPATAVAQATQAADQGAKIILGPLFADSANAVGNAMAPRGINVLSFSNNADIAGGNVFVLGNTFANTANRLVKYAKDTGRRRIMVVAEDDAAGQIGAQAIQQAIQRNGVVMAGMAVHPVSREGIDGVIPNIQQAAQSGNVDAIFMTANQGAVLPYLTDGLANAGVTSATVQMMGLTRWDQPSERLGLRGIQGGWFALPDNSMKAQFEQRYRSAYGEAPHDLASLSYDGVAAIAALVRAGKRNALTTAGLTQNAGFAGVTGAFRLNRDGTNDRALSVATITGGRVQILDPAPKSFGGSGF</sequence>
<keyword evidence="3" id="KW-0029">Amino-acid transport</keyword>
<evidence type="ECO:0000256" key="4">
    <source>
        <dbReference type="SAM" id="SignalP"/>
    </source>
</evidence>
<dbReference type="RefSeq" id="WP_155043660.1">
    <property type="nucleotide sequence ID" value="NZ_WMIH01000003.1"/>
</dbReference>
<dbReference type="Proteomes" id="UP000478740">
    <property type="component" value="Unassembled WGS sequence"/>
</dbReference>
<dbReference type="EMBL" id="WMII01000004">
    <property type="protein sequence ID" value="MTH63782.1"/>
    <property type="molecule type" value="Genomic_DNA"/>
</dbReference>
<evidence type="ECO:0000313" key="7">
    <source>
        <dbReference type="Proteomes" id="UP000478740"/>
    </source>
</evidence>
<protein>
    <submittedName>
        <fullName evidence="6">ABC transporter substrate-binding protein</fullName>
    </submittedName>
</protein>
<comment type="similarity">
    <text evidence="1">Belongs to the leucine-binding protein family.</text>
</comment>
<keyword evidence="2 4" id="KW-0732">Signal</keyword>
<dbReference type="InterPro" id="IPR028081">
    <property type="entry name" value="Leu-bd"/>
</dbReference>
<gene>
    <name evidence="6" type="ORF">GL284_05815</name>
</gene>
<dbReference type="InterPro" id="IPR028082">
    <property type="entry name" value="Peripla_BP_I"/>
</dbReference>
<reference evidence="6 7" key="1">
    <citation type="submission" date="2019-11" db="EMBL/GenBank/DDBJ databases">
        <authorList>
            <person name="Dong K."/>
        </authorList>
    </citation>
    <scope>NUCLEOTIDE SEQUENCE [LARGE SCALE GENOMIC DNA]</scope>
    <source>
        <strain evidence="6 7">DK608</strain>
    </source>
</reference>
<dbReference type="Gene3D" id="3.40.50.2300">
    <property type="match status" value="2"/>
</dbReference>
<proteinExistence type="inferred from homology"/>
<keyword evidence="7" id="KW-1185">Reference proteome</keyword>
<evidence type="ECO:0000256" key="3">
    <source>
        <dbReference type="ARBA" id="ARBA00022970"/>
    </source>
</evidence>
<keyword evidence="3" id="KW-0813">Transport</keyword>